<gene>
    <name evidence="2" type="ORF">IFE08_11255</name>
</gene>
<dbReference type="Proteomes" id="UP000593915">
    <property type="component" value="Chromosome"/>
</dbReference>
<evidence type="ECO:0008006" key="4">
    <source>
        <dbReference type="Google" id="ProtNLM"/>
    </source>
</evidence>
<accession>A0A7S7AVZ4</accession>
<protein>
    <recommendedName>
        <fullName evidence="4">Lipoprotein</fullName>
    </recommendedName>
</protein>
<dbReference type="EMBL" id="CP061839">
    <property type="protein sequence ID" value="QOW60382.1"/>
    <property type="molecule type" value="Genomic_DNA"/>
</dbReference>
<dbReference type="RefSeq" id="WP_194075922.1">
    <property type="nucleotide sequence ID" value="NZ_CP061839.1"/>
</dbReference>
<proteinExistence type="predicted"/>
<feature type="chain" id="PRO_5032971876" description="Lipoprotein" evidence="1">
    <location>
        <begin position="23"/>
        <end position="162"/>
    </location>
</feature>
<dbReference type="AlphaFoldDB" id="A0A7S7AVZ4"/>
<evidence type="ECO:0000313" key="2">
    <source>
        <dbReference type="EMBL" id="QOW60382.1"/>
    </source>
</evidence>
<keyword evidence="1" id="KW-0732">Signal</keyword>
<reference evidence="2 3" key="1">
    <citation type="submission" date="2020-09" db="EMBL/GenBank/DDBJ databases">
        <title>Characterization of Treponema spp. from bovine digital dermatitis in Korea.</title>
        <authorList>
            <person name="Espiritu H.M."/>
            <person name="Cho Y.I."/>
            <person name="Mamuad L."/>
        </authorList>
    </citation>
    <scope>NUCLEOTIDE SEQUENCE [LARGE SCALE GENOMIC DNA]</scope>
    <source>
        <strain evidence="2 3">KS1</strain>
    </source>
</reference>
<evidence type="ECO:0000313" key="3">
    <source>
        <dbReference type="Proteomes" id="UP000593915"/>
    </source>
</evidence>
<feature type="signal peptide" evidence="1">
    <location>
        <begin position="1"/>
        <end position="22"/>
    </location>
</feature>
<sequence length="162" mass="17567">MKRRKRFILAVCISAVLTISIAGCNGNGINSKKDSAVVTPGKSGTDTSPEKPSELLNTVWEVTEYLGQEYPKGGTHLYIYIGPDGHIYDAETKNGGGLKRPDIGGGYSFAAWTLKNGNFVYQNKECSYKVNGDELSVEGKNISFKAKKVVTPTGEQIKNAEE</sequence>
<name>A0A7S7AVZ4_9SPIR</name>
<evidence type="ECO:0000256" key="1">
    <source>
        <dbReference type="SAM" id="SignalP"/>
    </source>
</evidence>
<dbReference type="PROSITE" id="PS51257">
    <property type="entry name" value="PROKAR_LIPOPROTEIN"/>
    <property type="match status" value="1"/>
</dbReference>
<organism evidence="2 3">
    <name type="scientific">Treponema pedis</name>
    <dbReference type="NCBI Taxonomy" id="409322"/>
    <lineage>
        <taxon>Bacteria</taxon>
        <taxon>Pseudomonadati</taxon>
        <taxon>Spirochaetota</taxon>
        <taxon>Spirochaetia</taxon>
        <taxon>Spirochaetales</taxon>
        <taxon>Treponemataceae</taxon>
        <taxon>Treponema</taxon>
    </lineage>
</organism>